<protein>
    <submittedName>
        <fullName evidence="1">Uncharacterized protein</fullName>
    </submittedName>
</protein>
<dbReference type="RefSeq" id="WP_320291593.1">
    <property type="nucleotide sequence ID" value="NZ_JAVIIW010000133.1"/>
</dbReference>
<reference evidence="1 2" key="1">
    <citation type="submission" date="2023-08" db="EMBL/GenBank/DDBJ databases">
        <title>Implementing the SeqCode for naming new Mesorhizobium species isolated from Vachellia karroo root nodules.</title>
        <authorList>
            <person name="Van Lill M."/>
        </authorList>
    </citation>
    <scope>NUCLEOTIDE SEQUENCE [LARGE SCALE GENOMIC DNA]</scope>
    <source>
        <strain evidence="1 2">VK24D</strain>
    </source>
</reference>
<dbReference type="EMBL" id="JAVIIW010000133">
    <property type="protein sequence ID" value="MDX8483524.1"/>
    <property type="molecule type" value="Genomic_DNA"/>
</dbReference>
<sequence>MGQMLLELEDLETDVAASGPEAELPIVADTDKVRVLPVRKLNPNLPR</sequence>
<evidence type="ECO:0000313" key="1">
    <source>
        <dbReference type="EMBL" id="MDX8483524.1"/>
    </source>
</evidence>
<dbReference type="Proteomes" id="UP001287059">
    <property type="component" value="Unassembled WGS sequence"/>
</dbReference>
<gene>
    <name evidence="1" type="ORF">RFN28_34590</name>
</gene>
<organism evidence="1 2">
    <name type="scientific">Mesorhizobium album</name>
    <dbReference type="NCBI Taxonomy" id="3072314"/>
    <lineage>
        <taxon>Bacteria</taxon>
        <taxon>Pseudomonadati</taxon>
        <taxon>Pseudomonadota</taxon>
        <taxon>Alphaproteobacteria</taxon>
        <taxon>Hyphomicrobiales</taxon>
        <taxon>Phyllobacteriaceae</taxon>
        <taxon>Mesorhizobium</taxon>
    </lineage>
</organism>
<name>A0ABU4Y9A9_9HYPH</name>
<feature type="non-terminal residue" evidence="1">
    <location>
        <position position="47"/>
    </location>
</feature>
<comment type="caution">
    <text evidence="1">The sequence shown here is derived from an EMBL/GenBank/DDBJ whole genome shotgun (WGS) entry which is preliminary data.</text>
</comment>
<accession>A0ABU4Y9A9</accession>
<keyword evidence="2" id="KW-1185">Reference proteome</keyword>
<proteinExistence type="predicted"/>
<evidence type="ECO:0000313" key="2">
    <source>
        <dbReference type="Proteomes" id="UP001287059"/>
    </source>
</evidence>